<dbReference type="Proteomes" id="UP000291822">
    <property type="component" value="Unassembled WGS sequence"/>
</dbReference>
<dbReference type="Gene3D" id="2.20.200.10">
    <property type="entry name" value="Outer membrane efflux proteins (OEP)"/>
    <property type="match status" value="1"/>
</dbReference>
<dbReference type="InterPro" id="IPR010131">
    <property type="entry name" value="MdtP/NodT-like"/>
</dbReference>
<evidence type="ECO:0000256" key="2">
    <source>
        <dbReference type="RuleBase" id="RU362097"/>
    </source>
</evidence>
<proteinExistence type="inferred from homology"/>
<reference evidence="3 4" key="1">
    <citation type="submission" date="2019-02" db="EMBL/GenBank/DDBJ databases">
        <title>Dyella amyloliquefaciens sp. nov., isolated from forest soil.</title>
        <authorList>
            <person name="Gao Z.-H."/>
            <person name="Qiu L.-H."/>
        </authorList>
    </citation>
    <scope>NUCLEOTIDE SEQUENCE [LARGE SCALE GENOMIC DNA]</scope>
    <source>
        <strain evidence="3 4">KACC 12747</strain>
    </source>
</reference>
<keyword evidence="2" id="KW-0472">Membrane</keyword>
<dbReference type="AlphaFoldDB" id="A0A4R0YMK1"/>
<organism evidence="3 4">
    <name type="scientific">Dyella soli</name>
    <dbReference type="NCBI Taxonomy" id="522319"/>
    <lineage>
        <taxon>Bacteria</taxon>
        <taxon>Pseudomonadati</taxon>
        <taxon>Pseudomonadota</taxon>
        <taxon>Gammaproteobacteria</taxon>
        <taxon>Lysobacterales</taxon>
        <taxon>Rhodanobacteraceae</taxon>
        <taxon>Dyella</taxon>
    </lineage>
</organism>
<dbReference type="InterPro" id="IPR003423">
    <property type="entry name" value="OMP_efflux"/>
</dbReference>
<comment type="caution">
    <text evidence="3">The sequence shown here is derived from an EMBL/GenBank/DDBJ whole genome shotgun (WGS) entry which is preliminary data.</text>
</comment>
<evidence type="ECO:0000256" key="1">
    <source>
        <dbReference type="ARBA" id="ARBA00007613"/>
    </source>
</evidence>
<dbReference type="PROSITE" id="PS51257">
    <property type="entry name" value="PROKAR_LIPOPROTEIN"/>
    <property type="match status" value="1"/>
</dbReference>
<keyword evidence="2" id="KW-0812">Transmembrane</keyword>
<dbReference type="PANTHER" id="PTHR30203">
    <property type="entry name" value="OUTER MEMBRANE CATION EFFLUX PROTEIN"/>
    <property type="match status" value="1"/>
</dbReference>
<protein>
    <submittedName>
        <fullName evidence="3">Efflux transporter outer membrane subunit</fullName>
    </submittedName>
</protein>
<dbReference type="EMBL" id="SJTG01000002">
    <property type="protein sequence ID" value="TCI10107.1"/>
    <property type="molecule type" value="Genomic_DNA"/>
</dbReference>
<dbReference type="SUPFAM" id="SSF56954">
    <property type="entry name" value="Outer membrane efflux proteins (OEP)"/>
    <property type="match status" value="1"/>
</dbReference>
<feature type="signal peptide" evidence="2">
    <location>
        <begin position="1"/>
        <end position="16"/>
    </location>
</feature>
<accession>A0A4R0YMK1</accession>
<comment type="similarity">
    <text evidence="1 2">Belongs to the outer membrane factor (OMF) (TC 1.B.17) family.</text>
</comment>
<evidence type="ECO:0000313" key="3">
    <source>
        <dbReference type="EMBL" id="TCI10107.1"/>
    </source>
</evidence>
<dbReference type="GO" id="GO:0015562">
    <property type="term" value="F:efflux transmembrane transporter activity"/>
    <property type="evidence" value="ECO:0007669"/>
    <property type="project" value="InterPro"/>
</dbReference>
<sequence>MSTSSLRLRAIGVALAVSLLGACDLAPKDARPTLPPVEAYKEIGDWAMAQPGGGLPQDHWWHVFHDASLDKLEEQATQANQDIQVAMARFDEARADARVAQADYYPTVNATGSATRNHLSASVADPARNRTFKQYETGFDLNYEIDLWGRVRNEVRAGKFRADASGDDLAAVELRIQAELAIDYFVLGGYDLEQNILDDTVRNYQKFLDLTQARVQVGYARKADVSTAQAQLEGARTQATEMRLKRANLEHAIAILTGAPPSNLSLPARPLDIEPPPIAVNIPSALLERRPDIAAAEDRVAAANADIGVARAAYFPTLNLTALFGVESAAAGQLFNAPSEAWSFGPTALLNIFDGGRRKAGTAKARAGHAEAVAAYRQTVLNAFGEVEDNLSSLNRLREEAQTQHAAVVAAAESTRHATDLYAGGLQSNFNVVEAQNIELAARLTDADIKTRRMTSSVLLIKALGGGWQRDGQGLGSVDR</sequence>
<dbReference type="Pfam" id="PF02321">
    <property type="entry name" value="OEP"/>
    <property type="match status" value="2"/>
</dbReference>
<dbReference type="GO" id="GO:0009279">
    <property type="term" value="C:cell outer membrane"/>
    <property type="evidence" value="ECO:0007669"/>
    <property type="project" value="UniProtKB-SubCell"/>
</dbReference>
<keyword evidence="4" id="KW-1185">Reference proteome</keyword>
<feature type="chain" id="PRO_5021042276" evidence="2">
    <location>
        <begin position="17"/>
        <end position="480"/>
    </location>
</feature>
<keyword evidence="2" id="KW-0732">Signal</keyword>
<dbReference type="Gene3D" id="1.20.1600.10">
    <property type="entry name" value="Outer membrane efflux proteins (OEP)"/>
    <property type="match status" value="1"/>
</dbReference>
<name>A0A4R0YMK1_9GAMM</name>
<gene>
    <name evidence="3" type="ORF">EZM97_14375</name>
</gene>
<keyword evidence="2" id="KW-0449">Lipoprotein</keyword>
<evidence type="ECO:0000313" key="4">
    <source>
        <dbReference type="Proteomes" id="UP000291822"/>
    </source>
</evidence>
<dbReference type="NCBIfam" id="TIGR01845">
    <property type="entry name" value="outer_NodT"/>
    <property type="match status" value="1"/>
</dbReference>
<dbReference type="RefSeq" id="WP_131407806.1">
    <property type="nucleotide sequence ID" value="NZ_SJTG01000002.1"/>
</dbReference>
<dbReference type="PANTHER" id="PTHR30203:SF33">
    <property type="entry name" value="BLR4455 PROTEIN"/>
    <property type="match status" value="1"/>
</dbReference>
<keyword evidence="2" id="KW-1134">Transmembrane beta strand</keyword>
<comment type="subcellular location">
    <subcellularLocation>
        <location evidence="2">Cell outer membrane</location>
        <topology evidence="2">Lipid-anchor</topology>
    </subcellularLocation>
</comment>
<keyword evidence="2" id="KW-0564">Palmitate</keyword>